<sequence length="42" mass="4756">GLQNVPKALMEAARVDEAGPWKSLLAYHVPYAFSHYYLFVVC</sequence>
<dbReference type="PROSITE" id="PS50928">
    <property type="entry name" value="ABC_TM1"/>
    <property type="match status" value="1"/>
</dbReference>
<organism evidence="6">
    <name type="scientific">marine sediment metagenome</name>
    <dbReference type="NCBI Taxonomy" id="412755"/>
    <lineage>
        <taxon>unclassified sequences</taxon>
        <taxon>metagenomes</taxon>
        <taxon>ecological metagenomes</taxon>
    </lineage>
</organism>
<evidence type="ECO:0000256" key="2">
    <source>
        <dbReference type="ARBA" id="ARBA00022692"/>
    </source>
</evidence>
<keyword evidence="4" id="KW-0472">Membrane</keyword>
<dbReference type="GO" id="GO:0055085">
    <property type="term" value="P:transmembrane transport"/>
    <property type="evidence" value="ECO:0007669"/>
    <property type="project" value="InterPro"/>
</dbReference>
<keyword evidence="3" id="KW-1133">Transmembrane helix</keyword>
<dbReference type="EMBL" id="BARV01037582">
    <property type="protein sequence ID" value="GAI52253.1"/>
    <property type="molecule type" value="Genomic_DNA"/>
</dbReference>
<dbReference type="SUPFAM" id="SSF161098">
    <property type="entry name" value="MetI-like"/>
    <property type="match status" value="1"/>
</dbReference>
<evidence type="ECO:0000256" key="4">
    <source>
        <dbReference type="ARBA" id="ARBA00023136"/>
    </source>
</evidence>
<feature type="domain" description="ABC transmembrane type-1" evidence="5">
    <location>
        <begin position="1"/>
        <end position="42"/>
    </location>
</feature>
<evidence type="ECO:0000313" key="6">
    <source>
        <dbReference type="EMBL" id="GAI52253.1"/>
    </source>
</evidence>
<proteinExistence type="predicted"/>
<dbReference type="InterPro" id="IPR035906">
    <property type="entry name" value="MetI-like_sf"/>
</dbReference>
<dbReference type="Gene3D" id="1.10.3720.10">
    <property type="entry name" value="MetI-like"/>
    <property type="match status" value="1"/>
</dbReference>
<feature type="non-terminal residue" evidence="6">
    <location>
        <position position="1"/>
    </location>
</feature>
<dbReference type="GO" id="GO:0016020">
    <property type="term" value="C:membrane"/>
    <property type="evidence" value="ECO:0007669"/>
    <property type="project" value="UniProtKB-SubCell"/>
</dbReference>
<comment type="caution">
    <text evidence="6">The sequence shown here is derived from an EMBL/GenBank/DDBJ whole genome shotgun (WGS) entry which is preliminary data.</text>
</comment>
<name>X1P8S9_9ZZZZ</name>
<protein>
    <recommendedName>
        <fullName evidence="5">ABC transmembrane type-1 domain-containing protein</fullName>
    </recommendedName>
</protein>
<gene>
    <name evidence="6" type="ORF">S06H3_58108</name>
</gene>
<evidence type="ECO:0000256" key="1">
    <source>
        <dbReference type="ARBA" id="ARBA00004141"/>
    </source>
</evidence>
<evidence type="ECO:0000256" key="3">
    <source>
        <dbReference type="ARBA" id="ARBA00022989"/>
    </source>
</evidence>
<accession>X1P8S9</accession>
<dbReference type="AlphaFoldDB" id="X1P8S9"/>
<evidence type="ECO:0000259" key="5">
    <source>
        <dbReference type="PROSITE" id="PS50928"/>
    </source>
</evidence>
<comment type="subcellular location">
    <subcellularLocation>
        <location evidence="1">Membrane</location>
        <topology evidence="1">Multi-pass membrane protein</topology>
    </subcellularLocation>
</comment>
<reference evidence="6" key="1">
    <citation type="journal article" date="2014" name="Front. Microbiol.">
        <title>High frequency of phylogenetically diverse reductive dehalogenase-homologous genes in deep subseafloor sedimentary metagenomes.</title>
        <authorList>
            <person name="Kawai M."/>
            <person name="Futagami T."/>
            <person name="Toyoda A."/>
            <person name="Takaki Y."/>
            <person name="Nishi S."/>
            <person name="Hori S."/>
            <person name="Arai W."/>
            <person name="Tsubouchi T."/>
            <person name="Morono Y."/>
            <person name="Uchiyama I."/>
            <person name="Ito T."/>
            <person name="Fujiyama A."/>
            <person name="Inagaki F."/>
            <person name="Takami H."/>
        </authorList>
    </citation>
    <scope>NUCLEOTIDE SEQUENCE</scope>
    <source>
        <strain evidence="6">Expedition CK06-06</strain>
    </source>
</reference>
<keyword evidence="2" id="KW-0812">Transmembrane</keyword>
<dbReference type="InterPro" id="IPR000515">
    <property type="entry name" value="MetI-like"/>
</dbReference>